<reference evidence="1 2" key="2">
    <citation type="submission" date="2020-03" db="EMBL/GenBank/DDBJ databases">
        <authorList>
            <person name="Ichikawa N."/>
            <person name="Kimura A."/>
            <person name="Kitahashi Y."/>
            <person name="Uohara A."/>
        </authorList>
    </citation>
    <scope>NUCLEOTIDE SEQUENCE [LARGE SCALE GENOMIC DNA]</scope>
    <source>
        <strain evidence="1 2">NBRC 108639</strain>
    </source>
</reference>
<dbReference type="RefSeq" id="WP_173071020.1">
    <property type="nucleotide sequence ID" value="NZ_BLPF01000004.1"/>
</dbReference>
<organism evidence="1 2">
    <name type="scientific">Phytohabitans houttuyneae</name>
    <dbReference type="NCBI Taxonomy" id="1076126"/>
    <lineage>
        <taxon>Bacteria</taxon>
        <taxon>Bacillati</taxon>
        <taxon>Actinomycetota</taxon>
        <taxon>Actinomycetes</taxon>
        <taxon>Micromonosporales</taxon>
        <taxon>Micromonosporaceae</taxon>
    </lineage>
</organism>
<dbReference type="Proteomes" id="UP000482800">
    <property type="component" value="Unassembled WGS sequence"/>
</dbReference>
<gene>
    <name evidence="1" type="ORF">Phou_099590</name>
</gene>
<reference evidence="1 2" key="1">
    <citation type="submission" date="2020-03" db="EMBL/GenBank/DDBJ databases">
        <title>Whole genome shotgun sequence of Phytohabitans houttuyneae NBRC 108639.</title>
        <authorList>
            <person name="Komaki H."/>
            <person name="Tamura T."/>
        </authorList>
    </citation>
    <scope>NUCLEOTIDE SEQUENCE [LARGE SCALE GENOMIC DNA]</scope>
    <source>
        <strain evidence="1 2">NBRC 108639</strain>
    </source>
</reference>
<dbReference type="EMBL" id="BLPF01000004">
    <property type="protein sequence ID" value="GFJ85779.1"/>
    <property type="molecule type" value="Genomic_DNA"/>
</dbReference>
<comment type="caution">
    <text evidence="1">The sequence shown here is derived from an EMBL/GenBank/DDBJ whole genome shotgun (WGS) entry which is preliminary data.</text>
</comment>
<evidence type="ECO:0000313" key="2">
    <source>
        <dbReference type="Proteomes" id="UP000482800"/>
    </source>
</evidence>
<proteinExistence type="predicted"/>
<name>A0A6V8KTZ6_9ACTN</name>
<dbReference type="AlphaFoldDB" id="A0A6V8KTZ6"/>
<protein>
    <submittedName>
        <fullName evidence="1">Uncharacterized protein</fullName>
    </submittedName>
</protein>
<evidence type="ECO:0000313" key="1">
    <source>
        <dbReference type="EMBL" id="GFJ85779.1"/>
    </source>
</evidence>
<sequence>MANSPMLAQLVSLVVRDAAGTDHRADGYADAVRAVTAAVTVTESPAIFGDSLEMLLKSPAALDVAGPPLAASLEDIAGKFQKLEPSNPRAARRAADAVEALTRLALAGVSSPYALLAILERFDAPQPKPVGTAVVRAVGTAVDHWPHAAGLASIVRLVAGIDPAKGTARHGADPDDVASDATWVLAGIELVSALRASELTAMTRHLETCAAYLRTATETYGREDAGVLLTLVEILLGLLQESGVPPTVEALAMPQLAPDALESLADRIRRINVASIGLNHWYGDPKTAALHAWTRLANDLHRLRVEFARDSFYKAQVVIDDLLQIYMGSRSVTVVRRDEDADGLQMLVQPVIETGFARTAGLLSNLEDHTDALEQQVTEAAHDRRLALTEQLKASRAVLAAARSHALGGTGQGKEPGGTAATPLPPPLDRLVPHGSPIATELATLSKATLVDLARAVDNATIGRHSLNLIESEIFAHTRAALAKSPDFRPETSDAIDELLRLIIRFVTTRTNAQSNLYGYLFDPDANEEAVHQDLHNYLIGNSIGSIAEFEVQHVGGGRVDLRVKFDGFAIHIEMKVDSTKIAIDDKTAYLKQAVAYQGSDIRIGFLVALRHKAFDATGPVPHISRLIGHAEFNVDGDTIPRHIITVQIPGSRTKPSEMK</sequence>
<keyword evidence="2" id="KW-1185">Reference proteome</keyword>
<accession>A0A6V8KTZ6</accession>